<sequence>MNPMGRPIRIAGASGSASDRRHAISDFARHYPTDPVDVIVADFMSEFNMATAAGRRVDSQTSTPSVRTLPAYEISFLQALEPALDDLAKYGIKLAVNAGVTDTKGLHNAVLKMVEAKRLDLKIALVCGDEVLPAVRSALVQGKSEFRNVYTGERLIDWPFEPIYAQCYLGGLGIAAAFTEGADIVLCGRVSDASPVIGAAYWYHGWQRHELDRLANALVAGHLIECSNYVCGGNFTGFKDLEHSNASWADIGYPIAEISAEGDVIITKQAHALGGAVTVETCTSQLVYEIQGPWYFNSDVTAILDGIFFEHRGVNRVAVHGVQSGPPPPTTKVGITARGGYQAEVWWFLTGLDIEAKARMLEAQVRHLLAPSAKRFTSLQFDLLGSPLPDAPDQNRATVPLRIVAQAREVEDLAPSRFLKPITNNIMQSYPGATFHLDMRQGLPRAIFEYYVTLLPQTVIQHRVHLPWKSTAERQVLDVSPPPITKKYPTQQPTQAVTEHDEPVDLVNDFGPTVRGPLGWIVHGRSGDKGSDANCGFWVRRRDEYLWLRSLLSVDMARQLLGPSDPRQPGIEIDRFELPGLHAVHFLFKNHLDRGVGATMTVDFLGKNVAEYLRSRHVDLPLRFLHRGKL</sequence>
<dbReference type="InterPro" id="IPR010839">
    <property type="entry name" value="AtuA_N"/>
</dbReference>
<evidence type="ECO:0000259" key="1">
    <source>
        <dbReference type="Pfam" id="PF07287"/>
    </source>
</evidence>
<name>S8B2E2_PENO1</name>
<gene>
    <name evidence="3" type="ORF">PDE_07959</name>
</gene>
<feature type="domain" description="AtuA-like ferredoxin-fold" evidence="2">
    <location>
        <begin position="518"/>
        <end position="618"/>
    </location>
</feature>
<dbReference type="Pfam" id="PF07287">
    <property type="entry name" value="AtuA"/>
    <property type="match status" value="1"/>
</dbReference>
<protein>
    <recommendedName>
        <fullName evidence="5">DUF1446 domain-containing protein</fullName>
    </recommendedName>
</protein>
<dbReference type="EMBL" id="KB644414">
    <property type="protein sequence ID" value="EPS32998.1"/>
    <property type="molecule type" value="Genomic_DNA"/>
</dbReference>
<feature type="domain" description="Acyclic terpene utilisation N-terminal" evidence="1">
    <location>
        <begin position="8"/>
        <end position="466"/>
    </location>
</feature>
<dbReference type="OrthoDB" id="10265871at2759"/>
<evidence type="ECO:0000313" key="4">
    <source>
        <dbReference type="Proteomes" id="UP000019376"/>
    </source>
</evidence>
<accession>S8B2E2</accession>
<dbReference type="eggNOG" id="ENOG502SJ91">
    <property type="taxonomic scope" value="Eukaryota"/>
</dbReference>
<dbReference type="InterPro" id="IPR056362">
    <property type="entry name" value="AtuA-like_ferredoxin_dom"/>
</dbReference>
<keyword evidence="4" id="KW-1185">Reference proteome</keyword>
<evidence type="ECO:0000313" key="3">
    <source>
        <dbReference type="EMBL" id="EPS32998.1"/>
    </source>
</evidence>
<dbReference type="HOGENOM" id="CLU_012617_0_1_1"/>
<reference evidence="3 4" key="1">
    <citation type="journal article" date="2013" name="PLoS ONE">
        <title>Genomic and secretomic analyses reveal unique features of the lignocellulolytic enzyme system of Penicillium decumbens.</title>
        <authorList>
            <person name="Liu G."/>
            <person name="Zhang L."/>
            <person name="Wei X."/>
            <person name="Zou G."/>
            <person name="Qin Y."/>
            <person name="Ma L."/>
            <person name="Li J."/>
            <person name="Zheng H."/>
            <person name="Wang S."/>
            <person name="Wang C."/>
            <person name="Xun L."/>
            <person name="Zhao G.-P."/>
            <person name="Zhou Z."/>
            <person name="Qu Y."/>
        </authorList>
    </citation>
    <scope>NUCLEOTIDE SEQUENCE [LARGE SCALE GENOMIC DNA]</scope>
    <source>
        <strain evidence="4">114-2 / CGMCC 5302</strain>
    </source>
</reference>
<evidence type="ECO:0000259" key="2">
    <source>
        <dbReference type="Pfam" id="PF23544"/>
    </source>
</evidence>
<dbReference type="PhylomeDB" id="S8B2E2"/>
<dbReference type="PANTHER" id="PTHR47585:SF2">
    <property type="entry name" value="DUF1446 DOMAIN PROTEIN (AFU_ORTHOLOGUE AFUA_6G11420)"/>
    <property type="match status" value="1"/>
</dbReference>
<proteinExistence type="predicted"/>
<dbReference type="PANTHER" id="PTHR47585">
    <property type="match status" value="1"/>
</dbReference>
<dbReference type="Proteomes" id="UP000019376">
    <property type="component" value="Unassembled WGS sequence"/>
</dbReference>
<evidence type="ECO:0008006" key="5">
    <source>
        <dbReference type="Google" id="ProtNLM"/>
    </source>
</evidence>
<dbReference type="AlphaFoldDB" id="S8B2E2"/>
<organism evidence="3 4">
    <name type="scientific">Penicillium oxalicum (strain 114-2 / CGMCC 5302)</name>
    <name type="common">Penicillium decumbens</name>
    <dbReference type="NCBI Taxonomy" id="933388"/>
    <lineage>
        <taxon>Eukaryota</taxon>
        <taxon>Fungi</taxon>
        <taxon>Dikarya</taxon>
        <taxon>Ascomycota</taxon>
        <taxon>Pezizomycotina</taxon>
        <taxon>Eurotiomycetes</taxon>
        <taxon>Eurotiomycetidae</taxon>
        <taxon>Eurotiales</taxon>
        <taxon>Aspergillaceae</taxon>
        <taxon>Penicillium</taxon>
    </lineage>
</organism>
<dbReference type="Pfam" id="PF23544">
    <property type="entry name" value="AtuA_ferredoxin"/>
    <property type="match status" value="1"/>
</dbReference>